<name>A0ABU3BFT2_9FLAO</name>
<dbReference type="InterPro" id="IPR025857">
    <property type="entry name" value="MacB_PCD"/>
</dbReference>
<evidence type="ECO:0000256" key="1">
    <source>
        <dbReference type="ARBA" id="ARBA00004651"/>
    </source>
</evidence>
<keyword evidence="3 7" id="KW-0812">Transmembrane</keyword>
<comment type="subcellular location">
    <subcellularLocation>
        <location evidence="1">Cell membrane</location>
        <topology evidence="1">Multi-pass membrane protein</topology>
    </subcellularLocation>
</comment>
<proteinExistence type="inferred from homology"/>
<feature type="transmembrane region" description="Helical" evidence="7">
    <location>
        <begin position="371"/>
        <end position="394"/>
    </location>
</feature>
<keyword evidence="5 7" id="KW-0472">Membrane</keyword>
<evidence type="ECO:0000256" key="3">
    <source>
        <dbReference type="ARBA" id="ARBA00022692"/>
    </source>
</evidence>
<feature type="transmembrane region" description="Helical" evidence="7">
    <location>
        <begin position="326"/>
        <end position="351"/>
    </location>
</feature>
<comment type="caution">
    <text evidence="10">The sequence shown here is derived from an EMBL/GenBank/DDBJ whole genome shotgun (WGS) entry which is preliminary data.</text>
</comment>
<keyword evidence="11" id="KW-1185">Reference proteome</keyword>
<evidence type="ECO:0000313" key="10">
    <source>
        <dbReference type="EMBL" id="MDT0621028.1"/>
    </source>
</evidence>
<keyword evidence="2" id="KW-1003">Cell membrane</keyword>
<evidence type="ECO:0000259" key="9">
    <source>
        <dbReference type="Pfam" id="PF12704"/>
    </source>
</evidence>
<dbReference type="InterPro" id="IPR003838">
    <property type="entry name" value="ABC3_permease_C"/>
</dbReference>
<comment type="similarity">
    <text evidence="6">Belongs to the ABC-4 integral membrane protein family.</text>
</comment>
<evidence type="ECO:0000259" key="8">
    <source>
        <dbReference type="Pfam" id="PF02687"/>
    </source>
</evidence>
<dbReference type="PANTHER" id="PTHR30572">
    <property type="entry name" value="MEMBRANE COMPONENT OF TRANSPORTER-RELATED"/>
    <property type="match status" value="1"/>
</dbReference>
<dbReference type="RefSeq" id="WP_311384660.1">
    <property type="nucleotide sequence ID" value="NZ_JAVRHU010000001.1"/>
</dbReference>
<gene>
    <name evidence="10" type="ORF">RM520_05295</name>
</gene>
<organism evidence="10 11">
    <name type="scientific">Croceitalea vernalis</name>
    <dbReference type="NCBI Taxonomy" id="3075599"/>
    <lineage>
        <taxon>Bacteria</taxon>
        <taxon>Pseudomonadati</taxon>
        <taxon>Bacteroidota</taxon>
        <taxon>Flavobacteriia</taxon>
        <taxon>Flavobacteriales</taxon>
        <taxon>Flavobacteriaceae</taxon>
        <taxon>Croceitalea</taxon>
    </lineage>
</organism>
<protein>
    <submittedName>
        <fullName evidence="10">ABC transporter permease</fullName>
    </submittedName>
</protein>
<feature type="transmembrane region" description="Helical" evidence="7">
    <location>
        <begin position="278"/>
        <end position="305"/>
    </location>
</feature>
<reference evidence="10 11" key="1">
    <citation type="submission" date="2023-09" db="EMBL/GenBank/DDBJ databases">
        <authorList>
            <person name="Rey-Velasco X."/>
        </authorList>
    </citation>
    <scope>NUCLEOTIDE SEQUENCE [LARGE SCALE GENOMIC DNA]</scope>
    <source>
        <strain evidence="10 11">P007</strain>
    </source>
</reference>
<dbReference type="Pfam" id="PF12704">
    <property type="entry name" value="MacB_PCD"/>
    <property type="match status" value="1"/>
</dbReference>
<keyword evidence="4 7" id="KW-1133">Transmembrane helix</keyword>
<dbReference type="Proteomes" id="UP001250662">
    <property type="component" value="Unassembled WGS sequence"/>
</dbReference>
<accession>A0ABU3BFT2</accession>
<sequence length="411" mass="46121">MFSRDTWKEIFETIQKNKLRTFLTGFTVALGIFIFVTLFGMGNGLNNTFAKFFGDDATNVFFVFPGRTTIPFKGYKANRRIEFENQDLEDIEENFAMLMEYITPRIQRNALVTYKEESDNYNTRAVGPAHLFAEKTIIMKGRYINNLDVKNRTKYAVIGRLVERDLFLGEDAIGKFIDVGGSVFKVIGVFQDDGGDNEERNIYIPYTTRQLIEKNTDKIDQIILAFRPEIGYAGAMAFEKKLDAFLRDKKYISPADPNGIFIRNVADNLKQNQQFAGVLQIIISAIAFAVIISGIIGISNIMVFVVKERTKEIGIRKALGATPRKVTNSILFESIFITTISGFVGMLIGVFVLAQIGGKTLEDDYFITNPYIATGTAIFATILLIICGTIAGYIPARRAAKIKPIVALRDE</sequence>
<evidence type="ECO:0000256" key="5">
    <source>
        <dbReference type="ARBA" id="ARBA00023136"/>
    </source>
</evidence>
<evidence type="ECO:0000256" key="2">
    <source>
        <dbReference type="ARBA" id="ARBA00022475"/>
    </source>
</evidence>
<dbReference type="InterPro" id="IPR050250">
    <property type="entry name" value="Macrolide_Exporter_MacB"/>
</dbReference>
<dbReference type="Pfam" id="PF02687">
    <property type="entry name" value="FtsX"/>
    <property type="match status" value="1"/>
</dbReference>
<feature type="domain" description="ABC3 transporter permease C-terminal" evidence="8">
    <location>
        <begin position="285"/>
        <end position="404"/>
    </location>
</feature>
<dbReference type="PANTHER" id="PTHR30572:SF4">
    <property type="entry name" value="ABC TRANSPORTER PERMEASE YTRF"/>
    <property type="match status" value="1"/>
</dbReference>
<dbReference type="EMBL" id="JAVRHU010000001">
    <property type="protein sequence ID" value="MDT0621028.1"/>
    <property type="molecule type" value="Genomic_DNA"/>
</dbReference>
<evidence type="ECO:0000256" key="7">
    <source>
        <dbReference type="SAM" id="Phobius"/>
    </source>
</evidence>
<evidence type="ECO:0000313" key="11">
    <source>
        <dbReference type="Proteomes" id="UP001250662"/>
    </source>
</evidence>
<feature type="transmembrane region" description="Helical" evidence="7">
    <location>
        <begin position="21"/>
        <end position="41"/>
    </location>
</feature>
<evidence type="ECO:0000256" key="4">
    <source>
        <dbReference type="ARBA" id="ARBA00022989"/>
    </source>
</evidence>
<feature type="domain" description="MacB-like periplasmic core" evidence="9">
    <location>
        <begin position="21"/>
        <end position="229"/>
    </location>
</feature>
<evidence type="ECO:0000256" key="6">
    <source>
        <dbReference type="ARBA" id="ARBA00038076"/>
    </source>
</evidence>